<protein>
    <recommendedName>
        <fullName evidence="4">DDE Tnp4 domain-containing protein</fullName>
    </recommendedName>
</protein>
<dbReference type="Gramene" id="AET2Gv20454700.2">
    <property type="protein sequence ID" value="AET2Gv20454700.2"/>
    <property type="gene ID" value="AET2Gv20454700"/>
</dbReference>
<evidence type="ECO:0000256" key="1">
    <source>
        <dbReference type="SAM" id="MobiDB-lite"/>
    </source>
</evidence>
<keyword evidence="3" id="KW-1185">Reference proteome</keyword>
<evidence type="ECO:0000313" key="3">
    <source>
        <dbReference type="Proteomes" id="UP000015105"/>
    </source>
</evidence>
<dbReference type="GeneID" id="109773163"/>
<dbReference type="STRING" id="200361.A0A453BCB9"/>
<dbReference type="KEGG" id="ats:109773163"/>
<evidence type="ECO:0008006" key="4">
    <source>
        <dbReference type="Google" id="ProtNLM"/>
    </source>
</evidence>
<dbReference type="PANTHER" id="PTHR47150:SF5">
    <property type="entry name" value="OS07G0546750 PROTEIN"/>
    <property type="match status" value="1"/>
</dbReference>
<feature type="compositionally biased region" description="Polar residues" evidence="1">
    <location>
        <begin position="13"/>
        <end position="22"/>
    </location>
</feature>
<proteinExistence type="predicted"/>
<dbReference type="EnsemblPlants" id="AET2Gv20454700.1">
    <property type="protein sequence ID" value="AET2Gv20454700.1"/>
    <property type="gene ID" value="AET2Gv20454700"/>
</dbReference>
<dbReference type="EnsemblPlants" id="AET2Gv20454700.4">
    <property type="protein sequence ID" value="AET2Gv20454700.4"/>
    <property type="gene ID" value="AET2Gv20454700"/>
</dbReference>
<reference evidence="3" key="1">
    <citation type="journal article" date="2014" name="Science">
        <title>Ancient hybridizations among the ancestral genomes of bread wheat.</title>
        <authorList>
            <consortium name="International Wheat Genome Sequencing Consortium,"/>
            <person name="Marcussen T."/>
            <person name="Sandve S.R."/>
            <person name="Heier L."/>
            <person name="Spannagl M."/>
            <person name="Pfeifer M."/>
            <person name="Jakobsen K.S."/>
            <person name="Wulff B.B."/>
            <person name="Steuernagel B."/>
            <person name="Mayer K.F."/>
            <person name="Olsen O.A."/>
        </authorList>
    </citation>
    <scope>NUCLEOTIDE SEQUENCE [LARGE SCALE GENOMIC DNA]</scope>
    <source>
        <strain evidence="3">cv. AL8/78</strain>
    </source>
</reference>
<reference evidence="2" key="3">
    <citation type="journal article" date="2017" name="Nature">
        <title>Genome sequence of the progenitor of the wheat D genome Aegilops tauschii.</title>
        <authorList>
            <person name="Luo M.C."/>
            <person name="Gu Y.Q."/>
            <person name="Puiu D."/>
            <person name="Wang H."/>
            <person name="Twardziok S.O."/>
            <person name="Deal K.R."/>
            <person name="Huo N."/>
            <person name="Zhu T."/>
            <person name="Wang L."/>
            <person name="Wang Y."/>
            <person name="McGuire P.E."/>
            <person name="Liu S."/>
            <person name="Long H."/>
            <person name="Ramasamy R.K."/>
            <person name="Rodriguez J.C."/>
            <person name="Van S.L."/>
            <person name="Yuan L."/>
            <person name="Wang Z."/>
            <person name="Xia Z."/>
            <person name="Xiao L."/>
            <person name="Anderson O.D."/>
            <person name="Ouyang S."/>
            <person name="Liang Y."/>
            <person name="Zimin A.V."/>
            <person name="Pertea G."/>
            <person name="Qi P."/>
            <person name="Bennetzen J.L."/>
            <person name="Dai X."/>
            <person name="Dawson M.W."/>
            <person name="Muller H.G."/>
            <person name="Kugler K."/>
            <person name="Rivarola-Duarte L."/>
            <person name="Spannagl M."/>
            <person name="Mayer K.F.X."/>
            <person name="Lu F.H."/>
            <person name="Bevan M.W."/>
            <person name="Leroy P."/>
            <person name="Li P."/>
            <person name="You F.M."/>
            <person name="Sun Q."/>
            <person name="Liu Z."/>
            <person name="Lyons E."/>
            <person name="Wicker T."/>
            <person name="Salzberg S.L."/>
            <person name="Devos K.M."/>
            <person name="Dvorak J."/>
        </authorList>
    </citation>
    <scope>NUCLEOTIDE SEQUENCE [LARGE SCALE GENOMIC DNA]</scope>
    <source>
        <strain evidence="2">cv. AL8/78</strain>
    </source>
</reference>
<reference evidence="3" key="2">
    <citation type="journal article" date="2017" name="Nat. Plants">
        <title>The Aegilops tauschii genome reveals multiple impacts of transposons.</title>
        <authorList>
            <person name="Zhao G."/>
            <person name="Zou C."/>
            <person name="Li K."/>
            <person name="Wang K."/>
            <person name="Li T."/>
            <person name="Gao L."/>
            <person name="Zhang X."/>
            <person name="Wang H."/>
            <person name="Yang Z."/>
            <person name="Liu X."/>
            <person name="Jiang W."/>
            <person name="Mao L."/>
            <person name="Kong X."/>
            <person name="Jiao Y."/>
            <person name="Jia J."/>
        </authorList>
    </citation>
    <scope>NUCLEOTIDE SEQUENCE [LARGE SCALE GENOMIC DNA]</scope>
    <source>
        <strain evidence="3">cv. AL8/78</strain>
    </source>
</reference>
<dbReference type="PANTHER" id="PTHR47150">
    <property type="entry name" value="OS12G0169200 PROTEIN"/>
    <property type="match status" value="1"/>
</dbReference>
<evidence type="ECO:0000313" key="2">
    <source>
        <dbReference type="EnsemblPlants" id="AET2Gv20454700.1"/>
    </source>
</evidence>
<accession>A0A453BCB9</accession>
<name>A0A453BCB9_AEGTS</name>
<sequence>MSGSPVVPPFVSQIPSTDQSSLLPPAVREADMSHQSDTSSCSDDSDDSTTIDPTGIYTMEDLISEQSIFHNLLEQINVKIQAKIKPQQAGASRRGSRKYIVRNREEGHEQLVADYFAEHPTYTDEQFRTRYRMRRPLFLRIVRALGEWSPYFTERRDGLNRQGLTPLQKCTVAIRILALGSPSGVTDKYVEIGFSTVMNCLEQFVDGVINMFGEEYLRSPTSVDMQRLLQMGETRGFPGMLGSIGCMHWEWKKCPVKWVRHLTHSDHGIVNFILEAVASQDLWIWHTFFGVVGSHSDITMLNQSHLFTDVLKGQGPHVQFSINRRQYGMGYYLADGIYPEWPVFIKAMPLPQTEKDRLFARYQEGARNDVQQAFGLLESRFPIVRGPTKFFQKATLGKIMQVCIILHNMTLEDEQDMASACFDSNEISEKPVAPLSNIKYGPTDHFADLLRRNASICANSTDNQLRRDLIEHVWQRFGPFGDT</sequence>
<organism evidence="2 3">
    <name type="scientific">Aegilops tauschii subsp. strangulata</name>
    <name type="common">Goatgrass</name>
    <dbReference type="NCBI Taxonomy" id="200361"/>
    <lineage>
        <taxon>Eukaryota</taxon>
        <taxon>Viridiplantae</taxon>
        <taxon>Streptophyta</taxon>
        <taxon>Embryophyta</taxon>
        <taxon>Tracheophyta</taxon>
        <taxon>Spermatophyta</taxon>
        <taxon>Magnoliopsida</taxon>
        <taxon>Liliopsida</taxon>
        <taxon>Poales</taxon>
        <taxon>Poaceae</taxon>
        <taxon>BOP clade</taxon>
        <taxon>Pooideae</taxon>
        <taxon>Triticodae</taxon>
        <taxon>Triticeae</taxon>
        <taxon>Triticinae</taxon>
        <taxon>Aegilops</taxon>
    </lineage>
</organism>
<dbReference type="Proteomes" id="UP000015105">
    <property type="component" value="Chromosome 2D"/>
</dbReference>
<dbReference type="InterPro" id="IPR006912">
    <property type="entry name" value="Harbinger_derived_prot"/>
</dbReference>
<dbReference type="Gramene" id="AET2Gv20454700.4">
    <property type="protein sequence ID" value="AET2Gv20454700.4"/>
    <property type="gene ID" value="AET2Gv20454700"/>
</dbReference>
<dbReference type="RefSeq" id="XP_045088789.1">
    <property type="nucleotide sequence ID" value="XM_045232854.2"/>
</dbReference>
<dbReference type="OMA" id="IEHVWQR"/>
<dbReference type="EnsemblPlants" id="AET2Gv20454700.2">
    <property type="protein sequence ID" value="AET2Gv20454700.2"/>
    <property type="gene ID" value="AET2Gv20454700"/>
</dbReference>
<dbReference type="Gramene" id="AET2Gv20454700.1">
    <property type="protein sequence ID" value="AET2Gv20454700.1"/>
    <property type="gene ID" value="AET2Gv20454700"/>
</dbReference>
<reference evidence="2" key="5">
    <citation type="journal article" date="2021" name="G3 (Bethesda)">
        <title>Aegilops tauschii genome assembly Aet v5.0 features greater sequence contiguity and improved annotation.</title>
        <authorList>
            <person name="Wang L."/>
            <person name="Zhu T."/>
            <person name="Rodriguez J.C."/>
            <person name="Deal K.R."/>
            <person name="Dubcovsky J."/>
            <person name="McGuire P.E."/>
            <person name="Lux T."/>
            <person name="Spannagl M."/>
            <person name="Mayer K.F.X."/>
            <person name="Baldrich P."/>
            <person name="Meyers B.C."/>
            <person name="Huo N."/>
            <person name="Gu Y.Q."/>
            <person name="Zhou H."/>
            <person name="Devos K.M."/>
            <person name="Bennetzen J.L."/>
            <person name="Unver T."/>
            <person name="Budak H."/>
            <person name="Gulick P.J."/>
            <person name="Galiba G."/>
            <person name="Kalapos B."/>
            <person name="Nelson D.R."/>
            <person name="Li P."/>
            <person name="You F.M."/>
            <person name="Luo M.C."/>
            <person name="Dvorak J."/>
        </authorList>
    </citation>
    <scope>NUCLEOTIDE SEQUENCE [LARGE SCALE GENOMIC DNA]</scope>
    <source>
        <strain evidence="2">cv. AL8/78</strain>
    </source>
</reference>
<dbReference type="Pfam" id="PF04827">
    <property type="entry name" value="Plant_tran"/>
    <property type="match status" value="1"/>
</dbReference>
<reference evidence="2" key="4">
    <citation type="submission" date="2019-03" db="UniProtKB">
        <authorList>
            <consortium name="EnsemblPlants"/>
        </authorList>
    </citation>
    <scope>IDENTIFICATION</scope>
</reference>
<dbReference type="OrthoDB" id="1521186at2759"/>
<dbReference type="AlphaFoldDB" id="A0A453BCB9"/>
<feature type="region of interest" description="Disordered" evidence="1">
    <location>
        <begin position="1"/>
        <end position="53"/>
    </location>
</feature>